<dbReference type="GO" id="GO:0003918">
    <property type="term" value="F:DNA topoisomerase type II (double strand cut, ATP-hydrolyzing) activity"/>
    <property type="evidence" value="ECO:0007669"/>
    <property type="project" value="UniProtKB-UniRule"/>
</dbReference>
<dbReference type="InterPro" id="IPR036078">
    <property type="entry name" value="Spo11/TopoVI_A_sf"/>
</dbReference>
<keyword evidence="5" id="KW-0479">Metal-binding</keyword>
<keyword evidence="6" id="KW-0460">Magnesium</keyword>
<evidence type="ECO:0000256" key="2">
    <source>
        <dbReference type="ARBA" id="ARBA00001946"/>
    </source>
</evidence>
<protein>
    <recommendedName>
        <fullName evidence="4">DNA topoisomerase (ATP-hydrolyzing)</fullName>
        <ecNumber evidence="4">5.6.2.2</ecNumber>
    </recommendedName>
</protein>
<keyword evidence="14" id="KW-1185">Reference proteome</keyword>
<dbReference type="Gene3D" id="1.10.10.10">
    <property type="entry name" value="Winged helix-like DNA-binding domain superfamily/Winged helix DNA-binding domain"/>
    <property type="match status" value="1"/>
</dbReference>
<dbReference type="CDD" id="cd00223">
    <property type="entry name" value="TOPRIM_TopoIIB_SPO"/>
    <property type="match status" value="1"/>
</dbReference>
<evidence type="ECO:0000259" key="11">
    <source>
        <dbReference type="Pfam" id="PF04406"/>
    </source>
</evidence>
<sequence length="395" mass="43649">MDNTEPTPENHHQERVQKYIDDTLAGLLNAMSDANGRPSVTLRRRSGNVAFHINPNSGALETTDTGSLLTYSWPGKDCFEAWRFTITLRLLTAIADAFHAGLVVSKRDIYYSDPGCFGSQRVVDVLVDDIAYTIGVNRASLNVEAAAKGLVAGQYKLIHPSAHPTETRQYSESTLVPRIQETIEVDISDIEWILAVYRRLVGSGYHNTAAAGKGILITVSKHNPIPIPQALPSRPSSQGKGYPDYSTRAFIRKLFDAPSQSQPHRRPQFFALVDGDPDGLAILATYKYGSMAAAHENPQLNVRGLRCLGLHVSAVVAGADPCGDDALMRLTARDRKKIVTMLCRNPVFAVDGPELGWRVELQRMLMLNVKAEIEILYEREGGLEGWIDRRMEVLL</sequence>
<dbReference type="GO" id="GO:0000228">
    <property type="term" value="C:nuclear chromosome"/>
    <property type="evidence" value="ECO:0007669"/>
    <property type="project" value="TreeGrafter"/>
</dbReference>
<dbReference type="InterPro" id="IPR036388">
    <property type="entry name" value="WH-like_DNA-bd_sf"/>
</dbReference>
<name>A0A2I1D244_ASPC2</name>
<dbReference type="GO" id="GO:0003677">
    <property type="term" value="F:DNA binding"/>
    <property type="evidence" value="ECO:0007669"/>
    <property type="project" value="UniProtKB-UniRule"/>
</dbReference>
<comment type="cofactor">
    <cofactor evidence="2">
        <name>Mg(2+)</name>
        <dbReference type="ChEBI" id="CHEBI:18420"/>
    </cofactor>
</comment>
<evidence type="ECO:0000313" key="14">
    <source>
        <dbReference type="Proteomes" id="UP000234254"/>
    </source>
</evidence>
<dbReference type="Pfam" id="PF21180">
    <property type="entry name" value="TOP6A-Spo11_Toprim"/>
    <property type="match status" value="1"/>
</dbReference>
<feature type="domain" description="Spo11/DNA topoisomerase VI subunit A N-terminal" evidence="11">
    <location>
        <begin position="82"/>
        <end position="143"/>
    </location>
</feature>
<dbReference type="GO" id="GO:0007131">
    <property type="term" value="P:reciprocal meiotic recombination"/>
    <property type="evidence" value="ECO:0007669"/>
    <property type="project" value="TreeGrafter"/>
</dbReference>
<keyword evidence="7 10" id="KW-0799">Topoisomerase</keyword>
<dbReference type="GO" id="GO:0000706">
    <property type="term" value="P:meiotic DNA double-strand break processing"/>
    <property type="evidence" value="ECO:0007669"/>
    <property type="project" value="TreeGrafter"/>
</dbReference>
<evidence type="ECO:0000256" key="4">
    <source>
        <dbReference type="ARBA" id="ARBA00012895"/>
    </source>
</evidence>
<dbReference type="OrthoDB" id="5377392at2759"/>
<evidence type="ECO:0000256" key="10">
    <source>
        <dbReference type="PROSITE-ProRule" id="PRU01385"/>
    </source>
</evidence>
<evidence type="ECO:0000256" key="6">
    <source>
        <dbReference type="ARBA" id="ARBA00022842"/>
    </source>
</evidence>
<dbReference type="GO" id="GO:0042138">
    <property type="term" value="P:meiotic DNA double-strand break formation"/>
    <property type="evidence" value="ECO:0007669"/>
    <property type="project" value="TreeGrafter"/>
</dbReference>
<evidence type="ECO:0000256" key="3">
    <source>
        <dbReference type="ARBA" id="ARBA00006559"/>
    </source>
</evidence>
<feature type="domain" description="Topoisomerase 6 subunit A/Spo11 TOPRIM" evidence="12">
    <location>
        <begin position="239"/>
        <end position="378"/>
    </location>
</feature>
<dbReference type="PANTHER" id="PTHR10848">
    <property type="entry name" value="MEIOTIC RECOMBINATION PROTEIN SPO11"/>
    <property type="match status" value="1"/>
</dbReference>
<evidence type="ECO:0000256" key="5">
    <source>
        <dbReference type="ARBA" id="ARBA00022723"/>
    </source>
</evidence>
<dbReference type="VEuPathDB" id="FungiDB:P168DRAFT_345279"/>
<dbReference type="InterPro" id="IPR034136">
    <property type="entry name" value="TOPRIM_Topo6A/Spo11"/>
</dbReference>
<dbReference type="InterPro" id="IPR002815">
    <property type="entry name" value="Spo11/TopoVI_A"/>
</dbReference>
<dbReference type="PRINTS" id="PR01550">
    <property type="entry name" value="TOP6AFAMILY"/>
</dbReference>
<dbReference type="EMBL" id="MSFM01000007">
    <property type="protein sequence ID" value="PKY03946.1"/>
    <property type="molecule type" value="Genomic_DNA"/>
</dbReference>
<reference evidence="13" key="1">
    <citation type="submission" date="2016-12" db="EMBL/GenBank/DDBJ databases">
        <title>The genomes of Aspergillus section Nigri reveals drivers in fungal speciation.</title>
        <authorList>
            <consortium name="DOE Joint Genome Institute"/>
            <person name="Vesth T.C."/>
            <person name="Nybo J."/>
            <person name="Theobald S."/>
            <person name="Brandl J."/>
            <person name="Frisvad J.C."/>
            <person name="Nielsen K.F."/>
            <person name="Lyhne E.K."/>
            <person name="Kogle M.E."/>
            <person name="Kuo A."/>
            <person name="Riley R."/>
            <person name="Clum A."/>
            <person name="Nolan M."/>
            <person name="Lipzen A."/>
            <person name="Salamov A."/>
            <person name="Henrissat B."/>
            <person name="Wiebenga A."/>
            <person name="De vries R.P."/>
            <person name="Grigoriev I.V."/>
            <person name="Mortensen U.H."/>
            <person name="Andersen M.R."/>
            <person name="Baker S.E."/>
        </authorList>
    </citation>
    <scope>NUCLEOTIDE SEQUENCE</scope>
    <source>
        <strain evidence="13">IBT 28561</strain>
    </source>
</reference>
<proteinExistence type="inferred from homology"/>
<keyword evidence="9 10" id="KW-0413">Isomerase</keyword>
<evidence type="ECO:0000256" key="1">
    <source>
        <dbReference type="ARBA" id="ARBA00000185"/>
    </source>
</evidence>
<comment type="caution">
    <text evidence="13">The sequence shown here is derived from an EMBL/GenBank/DDBJ whole genome shotgun (WGS) entry which is preliminary data.</text>
</comment>
<evidence type="ECO:0000259" key="12">
    <source>
        <dbReference type="Pfam" id="PF21180"/>
    </source>
</evidence>
<dbReference type="SUPFAM" id="SSF56726">
    <property type="entry name" value="DNA topoisomerase IV, alpha subunit"/>
    <property type="match status" value="1"/>
</dbReference>
<dbReference type="AlphaFoldDB" id="A0A2I1D244"/>
<keyword evidence="8 10" id="KW-0238">DNA-binding</keyword>
<evidence type="ECO:0000256" key="9">
    <source>
        <dbReference type="ARBA" id="ARBA00023235"/>
    </source>
</evidence>
<dbReference type="PANTHER" id="PTHR10848:SF0">
    <property type="entry name" value="MEIOTIC RECOMBINATION PROTEIN SPO11"/>
    <property type="match status" value="1"/>
</dbReference>
<accession>A0A2I1D244</accession>
<dbReference type="Pfam" id="PF04406">
    <property type="entry name" value="TP6A_N"/>
    <property type="match status" value="1"/>
</dbReference>
<dbReference type="InterPro" id="IPR013049">
    <property type="entry name" value="Spo11/TopoVI_A_N"/>
</dbReference>
<evidence type="ECO:0000256" key="7">
    <source>
        <dbReference type="ARBA" id="ARBA00023029"/>
    </source>
</evidence>
<organism evidence="13 14">
    <name type="scientific">Aspergillus campestris (strain IBT 28561)</name>
    <dbReference type="NCBI Taxonomy" id="1392248"/>
    <lineage>
        <taxon>Eukaryota</taxon>
        <taxon>Fungi</taxon>
        <taxon>Dikarya</taxon>
        <taxon>Ascomycota</taxon>
        <taxon>Pezizomycotina</taxon>
        <taxon>Eurotiomycetes</taxon>
        <taxon>Eurotiomycetidae</taxon>
        <taxon>Eurotiales</taxon>
        <taxon>Aspergillaceae</taxon>
        <taxon>Aspergillus</taxon>
        <taxon>Aspergillus subgen. Circumdati</taxon>
    </lineage>
</organism>
<feature type="active site" description="O-(5'-phospho-DNA)-tyrosine intermediate" evidence="10">
    <location>
        <position position="111"/>
    </location>
</feature>
<evidence type="ECO:0000256" key="8">
    <source>
        <dbReference type="ARBA" id="ARBA00023125"/>
    </source>
</evidence>
<gene>
    <name evidence="13" type="ORF">P168DRAFT_345279</name>
</gene>
<dbReference type="GO" id="GO:0046872">
    <property type="term" value="F:metal ion binding"/>
    <property type="evidence" value="ECO:0007669"/>
    <property type="project" value="UniProtKB-KW"/>
</dbReference>
<comment type="similarity">
    <text evidence="3 10">Belongs to the TOP6A family.</text>
</comment>
<dbReference type="GO" id="GO:0005524">
    <property type="term" value="F:ATP binding"/>
    <property type="evidence" value="ECO:0007669"/>
    <property type="project" value="InterPro"/>
</dbReference>
<dbReference type="RefSeq" id="XP_024692540.1">
    <property type="nucleotide sequence ID" value="XM_024841863.1"/>
</dbReference>
<evidence type="ECO:0000313" key="13">
    <source>
        <dbReference type="EMBL" id="PKY03946.1"/>
    </source>
</evidence>
<dbReference type="PROSITE" id="PS52041">
    <property type="entry name" value="TOPO_IIB"/>
    <property type="match status" value="1"/>
</dbReference>
<comment type="catalytic activity">
    <reaction evidence="1 10">
        <text>ATP-dependent breakage, passage and rejoining of double-stranded DNA.</text>
        <dbReference type="EC" id="5.6.2.2"/>
    </reaction>
</comment>
<dbReference type="EC" id="5.6.2.2" evidence="4"/>
<dbReference type="Proteomes" id="UP000234254">
    <property type="component" value="Unassembled WGS sequence"/>
</dbReference>
<dbReference type="GeneID" id="36549392"/>
<dbReference type="Gene3D" id="3.40.1360.10">
    <property type="match status" value="1"/>
</dbReference>